<comment type="caution">
    <text evidence="1">The sequence shown here is derived from an EMBL/GenBank/DDBJ whole genome shotgun (WGS) entry which is preliminary data.</text>
</comment>
<dbReference type="EMBL" id="JAALDL010000001">
    <property type="protein sequence ID" value="NGN96229.1"/>
    <property type="molecule type" value="Genomic_DNA"/>
</dbReference>
<dbReference type="Proteomes" id="UP000473008">
    <property type="component" value="Unassembled WGS sequence"/>
</dbReference>
<evidence type="ECO:0000313" key="2">
    <source>
        <dbReference type="Proteomes" id="UP000473008"/>
    </source>
</evidence>
<dbReference type="AlphaFoldDB" id="A0A6M1RF60"/>
<name>A0A6M1RF60_9GAMM</name>
<proteinExistence type="predicted"/>
<gene>
    <name evidence="1" type="ORF">G5S52_00735</name>
</gene>
<organism evidence="1 2">
    <name type="scientific">Grimontia sedimenti</name>
    <dbReference type="NCBI Taxonomy" id="2711294"/>
    <lineage>
        <taxon>Bacteria</taxon>
        <taxon>Pseudomonadati</taxon>
        <taxon>Pseudomonadota</taxon>
        <taxon>Gammaproteobacteria</taxon>
        <taxon>Vibrionales</taxon>
        <taxon>Vibrionaceae</taxon>
        <taxon>Grimontia</taxon>
    </lineage>
</organism>
<dbReference type="RefSeq" id="WP_165011368.1">
    <property type="nucleotide sequence ID" value="NZ_JAALDL010000001.1"/>
</dbReference>
<sequence>MASESTTSKAKQSVAQSTAIAVQDAADNLRNLNTISTTAIGVALSELLATGDPKYIQVIEQAQQIMEKGTANFAELGNKAAEVAKRFE</sequence>
<accession>A0A6M1RF60</accession>
<evidence type="ECO:0000313" key="1">
    <source>
        <dbReference type="EMBL" id="NGN96229.1"/>
    </source>
</evidence>
<protein>
    <submittedName>
        <fullName evidence="1">Uncharacterized protein</fullName>
    </submittedName>
</protein>
<keyword evidence="2" id="KW-1185">Reference proteome</keyword>
<reference evidence="1 2" key="1">
    <citation type="submission" date="2020-02" db="EMBL/GenBank/DDBJ databases">
        <title>The draft genome of Grimontia sedimenta sp. nov., isolated from benthic sediments near coral reefs south of Kuwait.</title>
        <authorList>
            <person name="Mahmoud H.M."/>
            <person name="Jose L."/>
            <person name="Eapen S."/>
        </authorList>
    </citation>
    <scope>NUCLEOTIDE SEQUENCE [LARGE SCALE GENOMIC DNA]</scope>
    <source>
        <strain evidence="1 2">S25</strain>
    </source>
</reference>